<proteinExistence type="predicted"/>
<reference evidence="4 5" key="1">
    <citation type="submission" date="2024-10" db="EMBL/GenBank/DDBJ databases">
        <title>The Natural Products Discovery Center: Release of the First 8490 Sequenced Strains for Exploring Actinobacteria Biosynthetic Diversity.</title>
        <authorList>
            <person name="Kalkreuter E."/>
            <person name="Kautsar S.A."/>
            <person name="Yang D."/>
            <person name="Bader C.D."/>
            <person name="Teijaro C.N."/>
            <person name="Fluegel L."/>
            <person name="Davis C.M."/>
            <person name="Simpson J.R."/>
            <person name="Lauterbach L."/>
            <person name="Steele A.D."/>
            <person name="Gui C."/>
            <person name="Meng S."/>
            <person name="Li G."/>
            <person name="Viehrig K."/>
            <person name="Ye F."/>
            <person name="Su P."/>
            <person name="Kiefer A.F."/>
            <person name="Nichols A."/>
            <person name="Cepeda A.J."/>
            <person name="Yan W."/>
            <person name="Fan B."/>
            <person name="Jiang Y."/>
            <person name="Adhikari A."/>
            <person name="Zheng C.-J."/>
            <person name="Schuster L."/>
            <person name="Cowan T.M."/>
            <person name="Smanski M.J."/>
            <person name="Chevrette M.G."/>
            <person name="De Carvalho L.P.S."/>
            <person name="Shen B."/>
        </authorList>
    </citation>
    <scope>NUCLEOTIDE SEQUENCE [LARGE SCALE GENOMIC DNA]</scope>
    <source>
        <strain evidence="4 5">NPDC020602</strain>
    </source>
</reference>
<dbReference type="Proteomes" id="UP001611339">
    <property type="component" value="Unassembled WGS sequence"/>
</dbReference>
<evidence type="ECO:0000256" key="1">
    <source>
        <dbReference type="ARBA" id="ARBA00022679"/>
    </source>
</evidence>
<evidence type="ECO:0000313" key="5">
    <source>
        <dbReference type="Proteomes" id="UP001611339"/>
    </source>
</evidence>
<dbReference type="GO" id="GO:0016746">
    <property type="term" value="F:acyltransferase activity"/>
    <property type="evidence" value="ECO:0007669"/>
    <property type="project" value="UniProtKB-KW"/>
</dbReference>
<keyword evidence="2 4" id="KW-0012">Acyltransferase</keyword>
<dbReference type="PROSITE" id="PS51186">
    <property type="entry name" value="GNAT"/>
    <property type="match status" value="1"/>
</dbReference>
<evidence type="ECO:0000259" key="3">
    <source>
        <dbReference type="PROSITE" id="PS51186"/>
    </source>
</evidence>
<dbReference type="RefSeq" id="WP_398713885.1">
    <property type="nucleotide sequence ID" value="NZ_JBIRUI010000031.1"/>
</dbReference>
<evidence type="ECO:0000313" key="4">
    <source>
        <dbReference type="EMBL" id="MFI1719163.1"/>
    </source>
</evidence>
<sequence length="179" mass="19562">MIVEALPRTEAHALPGPLLTELTALYASNQEFHQLSGDFPDPDDIRPEQVAAALADELAQPTAEVLLARAEGRLVAVAVTLGRHPDPLQTDPWLGLLMVHADARRAGYGRRLATYVETGFRAEGRTGLRLAVLENNPKALAFWTALGYEETDRRPDLAHGRPCVVMRKSLVQGLRKSPA</sequence>
<comment type="caution">
    <text evidence="4">The sequence shown here is derived from an EMBL/GenBank/DDBJ whole genome shotgun (WGS) entry which is preliminary data.</text>
</comment>
<dbReference type="EC" id="2.3.1.-" evidence="4"/>
<name>A0ABW7UHM8_9ACTN</name>
<keyword evidence="5" id="KW-1185">Reference proteome</keyword>
<evidence type="ECO:0000256" key="2">
    <source>
        <dbReference type="ARBA" id="ARBA00023315"/>
    </source>
</evidence>
<dbReference type="Pfam" id="PF00583">
    <property type="entry name" value="Acetyltransf_1"/>
    <property type="match status" value="1"/>
</dbReference>
<dbReference type="InterPro" id="IPR050832">
    <property type="entry name" value="Bact_Acetyltransf"/>
</dbReference>
<dbReference type="CDD" id="cd04301">
    <property type="entry name" value="NAT_SF"/>
    <property type="match status" value="1"/>
</dbReference>
<feature type="domain" description="N-acetyltransferase" evidence="3">
    <location>
        <begin position="30"/>
        <end position="171"/>
    </location>
</feature>
<dbReference type="EMBL" id="JBIRUI010000031">
    <property type="protein sequence ID" value="MFI1719163.1"/>
    <property type="molecule type" value="Genomic_DNA"/>
</dbReference>
<accession>A0ABW7UHM8</accession>
<dbReference type="Gene3D" id="3.40.630.30">
    <property type="match status" value="1"/>
</dbReference>
<organism evidence="4 5">
    <name type="scientific">Streptomyces litmocidini</name>
    <dbReference type="NCBI Taxonomy" id="67318"/>
    <lineage>
        <taxon>Bacteria</taxon>
        <taxon>Bacillati</taxon>
        <taxon>Actinomycetota</taxon>
        <taxon>Actinomycetes</taxon>
        <taxon>Kitasatosporales</taxon>
        <taxon>Streptomycetaceae</taxon>
        <taxon>Streptomyces</taxon>
    </lineage>
</organism>
<dbReference type="InterPro" id="IPR016181">
    <property type="entry name" value="Acyl_CoA_acyltransferase"/>
</dbReference>
<protein>
    <submittedName>
        <fullName evidence="4">GNAT family N-acetyltransferase</fullName>
        <ecNumber evidence="4">2.3.1.-</ecNumber>
    </submittedName>
</protein>
<keyword evidence="1 4" id="KW-0808">Transferase</keyword>
<dbReference type="SUPFAM" id="SSF55729">
    <property type="entry name" value="Acyl-CoA N-acyltransferases (Nat)"/>
    <property type="match status" value="1"/>
</dbReference>
<dbReference type="InterPro" id="IPR000182">
    <property type="entry name" value="GNAT_dom"/>
</dbReference>
<dbReference type="PANTHER" id="PTHR43877">
    <property type="entry name" value="AMINOALKYLPHOSPHONATE N-ACETYLTRANSFERASE-RELATED-RELATED"/>
    <property type="match status" value="1"/>
</dbReference>
<gene>
    <name evidence="4" type="ORF">ACH407_37075</name>
</gene>